<evidence type="ECO:0000313" key="1">
    <source>
        <dbReference type="EMBL" id="MPN29022.1"/>
    </source>
</evidence>
<reference evidence="1" key="1">
    <citation type="submission" date="2019-08" db="EMBL/GenBank/DDBJ databases">
        <authorList>
            <person name="Kucharzyk K."/>
            <person name="Murdoch R.W."/>
            <person name="Higgins S."/>
            <person name="Loffler F."/>
        </authorList>
    </citation>
    <scope>NUCLEOTIDE SEQUENCE</scope>
</reference>
<accession>A0A645GSU6</accession>
<dbReference type="AlphaFoldDB" id="A0A645GSU6"/>
<comment type="caution">
    <text evidence="1">The sequence shown here is derived from an EMBL/GenBank/DDBJ whole genome shotgun (WGS) entry which is preliminary data.</text>
</comment>
<proteinExistence type="predicted"/>
<organism evidence="1">
    <name type="scientific">bioreactor metagenome</name>
    <dbReference type="NCBI Taxonomy" id="1076179"/>
    <lineage>
        <taxon>unclassified sequences</taxon>
        <taxon>metagenomes</taxon>
        <taxon>ecological metagenomes</taxon>
    </lineage>
</organism>
<name>A0A645GSU6_9ZZZZ</name>
<protein>
    <submittedName>
        <fullName evidence="1">Uncharacterized protein</fullName>
    </submittedName>
</protein>
<dbReference type="EMBL" id="VSSQ01079521">
    <property type="protein sequence ID" value="MPN29022.1"/>
    <property type="molecule type" value="Genomic_DNA"/>
</dbReference>
<gene>
    <name evidence="1" type="ORF">SDC9_176470</name>
</gene>
<sequence>MPHDDAYLLCRQHLGKVCLVQHDADIFLCRVKIGTRIVLAQNANATAVTRNRVHDQFDGRRFPRAVFAHQAENGSLWQRKVDVLQVKSCVMLRYVC</sequence>